<reference evidence="1 2" key="1">
    <citation type="submission" date="2021-06" db="EMBL/GenBank/DDBJ databases">
        <authorList>
            <person name="Sun Q."/>
            <person name="Li D."/>
        </authorList>
    </citation>
    <scope>NUCLEOTIDE SEQUENCE [LARGE SCALE GENOMIC DNA]</scope>
    <source>
        <strain evidence="1 2">MSJ-6</strain>
    </source>
</reference>
<accession>A0ABS6FRX0</accession>
<comment type="caution">
    <text evidence="1">The sequence shown here is derived from an EMBL/GenBank/DDBJ whole genome shotgun (WGS) entry which is preliminary data.</text>
</comment>
<name>A0ABS6FRX0_9BACL</name>
<organism evidence="1 2">
    <name type="scientific">Paenibacillus brevis</name>
    <dbReference type="NCBI Taxonomy" id="2841508"/>
    <lineage>
        <taxon>Bacteria</taxon>
        <taxon>Bacillati</taxon>
        <taxon>Bacillota</taxon>
        <taxon>Bacilli</taxon>
        <taxon>Bacillales</taxon>
        <taxon>Paenibacillaceae</taxon>
        <taxon>Paenibacillus</taxon>
    </lineage>
</organism>
<proteinExistence type="predicted"/>
<sequence>MPKHEFVLEDRSVADSSSFLWDSIGGINREGLTEDDYVSFDDEFITYINDSLNWIPTWNPSTKEVGHGLNNYGVTIIDDCNLSSFKRIIQAWTDMFGFASERIVLTGSYYTTGESEQYGKYERLEYNKSDLLKKLIKLIELTDRATDEDKCILHLGI</sequence>
<evidence type="ECO:0000313" key="2">
    <source>
        <dbReference type="Proteomes" id="UP000743001"/>
    </source>
</evidence>
<dbReference type="Proteomes" id="UP000743001">
    <property type="component" value="Unassembled WGS sequence"/>
</dbReference>
<gene>
    <name evidence="1" type="ORF">KQJ23_09895</name>
</gene>
<dbReference type="RefSeq" id="WP_216478671.1">
    <property type="nucleotide sequence ID" value="NZ_JAHLQJ010000007.1"/>
</dbReference>
<evidence type="ECO:0000313" key="1">
    <source>
        <dbReference type="EMBL" id="MBU5672133.1"/>
    </source>
</evidence>
<protein>
    <recommendedName>
        <fullName evidence="3">Barstar (barnase inhibitor) domain-containing protein</fullName>
    </recommendedName>
</protein>
<evidence type="ECO:0008006" key="3">
    <source>
        <dbReference type="Google" id="ProtNLM"/>
    </source>
</evidence>
<dbReference type="EMBL" id="JAHLQJ010000007">
    <property type="protein sequence ID" value="MBU5672133.1"/>
    <property type="molecule type" value="Genomic_DNA"/>
</dbReference>
<keyword evidence="2" id="KW-1185">Reference proteome</keyword>